<keyword evidence="1" id="KW-1133">Transmembrane helix</keyword>
<keyword evidence="1" id="KW-0472">Membrane</keyword>
<accession>A0A2R6AX12</accession>
<gene>
    <name evidence="2" type="ORF">B9Q03_05790</name>
</gene>
<reference evidence="2 3" key="1">
    <citation type="submission" date="2017-04" db="EMBL/GenBank/DDBJ databases">
        <title>Novel microbial lineages endemic to geothermal iron-oxide mats fill important gaps in the evolutionary history of Archaea.</title>
        <authorList>
            <person name="Jay Z.J."/>
            <person name="Beam J.P."/>
            <person name="Dlakic M."/>
            <person name="Rusch D.B."/>
            <person name="Kozubal M.A."/>
            <person name="Inskeep W.P."/>
        </authorList>
    </citation>
    <scope>NUCLEOTIDE SEQUENCE [LARGE SCALE GENOMIC DNA]</scope>
    <source>
        <strain evidence="2">OSP_D</strain>
    </source>
</reference>
<sequence length="415" mass="44861">MPLRPVALFLAALLAFQLAVALLPSAGAQQTPPPSGSPISVGVSEYTPWFDSQGVNLSYTVEGSYPYLTGFTHYSGMASVRVMGLYPNGSLRLNFESTVSSPLAPNGSVADDPFFPGYLPVLPSYMVAPRSFSVISPGYAIFFTYKGTTPFEFDGSSISAYVYLVTASQGVGGASAIRKFYYVSSLNGLILYENLSNPYTNSTFTMRLKAFSEPADPARYPLRFEAPVYAQPGAQLNYTATGQPPETMSYTTLFSEGDGEFMFEKVNYVTGSPQTPAFFLDNYTQPLFYPAVHGFQQVVKLGVSLSFDAPLVYVAKTSVNTPAGTFPAYVYTNKSLGFEAYFDTQTGVAVFLEVPPPGGYIELSYSNIVRPPPPSGTTYLAIGVAGAVAALTLLVLTVRGRIRRGQSAYIRSRRR</sequence>
<name>A0A2R6AX12_9ARCH</name>
<proteinExistence type="predicted"/>
<evidence type="ECO:0000313" key="3">
    <source>
        <dbReference type="Proteomes" id="UP000240322"/>
    </source>
</evidence>
<dbReference type="Proteomes" id="UP000240322">
    <property type="component" value="Unassembled WGS sequence"/>
</dbReference>
<feature type="transmembrane region" description="Helical" evidence="1">
    <location>
        <begin position="379"/>
        <end position="398"/>
    </location>
</feature>
<keyword evidence="1" id="KW-0812">Transmembrane</keyword>
<evidence type="ECO:0000313" key="2">
    <source>
        <dbReference type="EMBL" id="PSN90848.1"/>
    </source>
</evidence>
<organism evidence="2 3">
    <name type="scientific">Candidatus Marsarchaeota G2 archaeon OSP_D</name>
    <dbReference type="NCBI Taxonomy" id="1978157"/>
    <lineage>
        <taxon>Archaea</taxon>
        <taxon>Candidatus Marsarchaeota</taxon>
        <taxon>Candidatus Marsarchaeota group 2</taxon>
    </lineage>
</organism>
<evidence type="ECO:0000256" key="1">
    <source>
        <dbReference type="SAM" id="Phobius"/>
    </source>
</evidence>
<protein>
    <submittedName>
        <fullName evidence="2">Uncharacterized protein</fullName>
    </submittedName>
</protein>
<dbReference type="EMBL" id="NEXE01000044">
    <property type="protein sequence ID" value="PSN90848.1"/>
    <property type="molecule type" value="Genomic_DNA"/>
</dbReference>
<dbReference type="AlphaFoldDB" id="A0A2R6AX12"/>
<comment type="caution">
    <text evidence="2">The sequence shown here is derived from an EMBL/GenBank/DDBJ whole genome shotgun (WGS) entry which is preliminary data.</text>
</comment>